<comment type="caution">
    <text evidence="2">The sequence shown here is derived from an EMBL/GenBank/DDBJ whole genome shotgun (WGS) entry which is preliminary data.</text>
</comment>
<sequence>MPRPGRRSWLAFRRSRRGGQGDPLGAVVAGQMCDADSKLLEHADLRILAEFEAT</sequence>
<feature type="non-terminal residue" evidence="2">
    <location>
        <position position="54"/>
    </location>
</feature>
<reference evidence="2 3" key="1">
    <citation type="submission" date="2019-10" db="EMBL/GenBank/DDBJ databases">
        <title>Evaluation of single-gene subtyping targets for Pseudomonas.</title>
        <authorList>
            <person name="Reichler S.J."/>
            <person name="Orsi R.H."/>
            <person name="Wiedmann M."/>
            <person name="Martin N.H."/>
            <person name="Murphy S.I."/>
        </authorList>
    </citation>
    <scope>NUCLEOTIDE SEQUENCE [LARGE SCALE GENOMIC DNA]</scope>
    <source>
        <strain evidence="2 3">FSL R10-1637</strain>
    </source>
</reference>
<evidence type="ECO:0000256" key="1">
    <source>
        <dbReference type="SAM" id="MobiDB-lite"/>
    </source>
</evidence>
<name>A0A6L5I1W3_9PSED</name>
<dbReference type="Proteomes" id="UP000478064">
    <property type="component" value="Unassembled WGS sequence"/>
</dbReference>
<gene>
    <name evidence="2" type="ORF">GHO27_28725</name>
</gene>
<organism evidence="2 3">
    <name type="scientific">Pseudomonas helleri</name>
    <dbReference type="NCBI Taxonomy" id="1608996"/>
    <lineage>
        <taxon>Bacteria</taxon>
        <taxon>Pseudomonadati</taxon>
        <taxon>Pseudomonadota</taxon>
        <taxon>Gammaproteobacteria</taxon>
        <taxon>Pseudomonadales</taxon>
        <taxon>Pseudomonadaceae</taxon>
        <taxon>Pseudomonas</taxon>
    </lineage>
</organism>
<dbReference type="AlphaFoldDB" id="A0A6L5I1W3"/>
<dbReference type="EMBL" id="WIVU01000178">
    <property type="protein sequence ID" value="MQU09616.1"/>
    <property type="molecule type" value="Genomic_DNA"/>
</dbReference>
<evidence type="ECO:0000313" key="2">
    <source>
        <dbReference type="EMBL" id="MQU09616.1"/>
    </source>
</evidence>
<accession>A0A6L5I1W3</accession>
<evidence type="ECO:0000313" key="3">
    <source>
        <dbReference type="Proteomes" id="UP000478064"/>
    </source>
</evidence>
<feature type="region of interest" description="Disordered" evidence="1">
    <location>
        <begin position="1"/>
        <end position="23"/>
    </location>
</feature>
<protein>
    <submittedName>
        <fullName evidence="2">Uncharacterized protein</fullName>
    </submittedName>
</protein>
<proteinExistence type="predicted"/>